<dbReference type="RefSeq" id="WP_092516926.1">
    <property type="nucleotide sequence ID" value="NZ_CAWRAH010000084.1"/>
</dbReference>
<dbReference type="Gene3D" id="2.10.260.10">
    <property type="match status" value="1"/>
</dbReference>
<dbReference type="OrthoDB" id="5298361at2"/>
<evidence type="ECO:0000313" key="2">
    <source>
        <dbReference type="Proteomes" id="UP000199011"/>
    </source>
</evidence>
<gene>
    <name evidence="1" type="ORF">SAMN05421579_101161</name>
</gene>
<dbReference type="InterPro" id="IPR037914">
    <property type="entry name" value="SpoVT-AbrB_sf"/>
</dbReference>
<accession>A0A1I4YC94</accession>
<dbReference type="Proteomes" id="UP000199011">
    <property type="component" value="Unassembled WGS sequence"/>
</dbReference>
<dbReference type="STRING" id="53341.SAMN05421579_101161"/>
<dbReference type="EMBL" id="FOVO01000001">
    <property type="protein sequence ID" value="SFN35667.1"/>
    <property type="molecule type" value="Genomic_DNA"/>
</dbReference>
<dbReference type="AlphaFoldDB" id="A0A1I4YC94"/>
<organism evidence="1 2">
    <name type="scientific">Xenorhabdus japonica</name>
    <dbReference type="NCBI Taxonomy" id="53341"/>
    <lineage>
        <taxon>Bacteria</taxon>
        <taxon>Pseudomonadati</taxon>
        <taxon>Pseudomonadota</taxon>
        <taxon>Gammaproteobacteria</taxon>
        <taxon>Enterobacterales</taxon>
        <taxon>Morganellaceae</taxon>
        <taxon>Xenorhabdus</taxon>
    </lineage>
</organism>
<reference evidence="2" key="1">
    <citation type="submission" date="2016-10" db="EMBL/GenBank/DDBJ databases">
        <authorList>
            <person name="Varghese N."/>
            <person name="Submissions S."/>
        </authorList>
    </citation>
    <scope>NUCLEOTIDE SEQUENCE [LARGE SCALE GENOMIC DNA]</scope>
    <source>
        <strain evidence="2">DSM 16522</strain>
    </source>
</reference>
<sequence>MEKVVKIFKNGRNQAIRLPVMFEFDTDRVYISQDTNGDVILSKNKSKRDDWDLFFNMLNNFSVPNDFLDTNERNQDITERDPFEGIL</sequence>
<keyword evidence="2" id="KW-1185">Reference proteome</keyword>
<protein>
    <submittedName>
        <fullName evidence="1">Antitoxin VapB</fullName>
    </submittedName>
</protein>
<evidence type="ECO:0000313" key="1">
    <source>
        <dbReference type="EMBL" id="SFN35667.1"/>
    </source>
</evidence>
<dbReference type="SUPFAM" id="SSF89447">
    <property type="entry name" value="AbrB/MazE/MraZ-like"/>
    <property type="match status" value="1"/>
</dbReference>
<proteinExistence type="predicted"/>
<name>A0A1I4YC94_9GAMM</name>